<evidence type="ECO:0000313" key="3">
    <source>
        <dbReference type="EMBL" id="KAF2181473.1"/>
    </source>
</evidence>
<organism evidence="2 4">
    <name type="scientific">Zopfia rhizophila CBS 207.26</name>
    <dbReference type="NCBI Taxonomy" id="1314779"/>
    <lineage>
        <taxon>Eukaryota</taxon>
        <taxon>Fungi</taxon>
        <taxon>Dikarya</taxon>
        <taxon>Ascomycota</taxon>
        <taxon>Pezizomycotina</taxon>
        <taxon>Dothideomycetes</taxon>
        <taxon>Dothideomycetes incertae sedis</taxon>
        <taxon>Zopfiaceae</taxon>
        <taxon>Zopfia</taxon>
    </lineage>
</organism>
<name>A0A6A6DQB0_9PEZI</name>
<dbReference type="EMBL" id="ML994653">
    <property type="protein sequence ID" value="KAF2181183.1"/>
    <property type="molecule type" value="Genomic_DNA"/>
</dbReference>
<sequence length="637" mass="73187">MLWKDPTKYDGDHLRPTPRQSSKILSRSRRLWRQLLHSASFMKCYPLSCSNIEILLNQTPSIPDHPNIKEIVENKLLFLEGSSQWNIGRSKRCGIDNATKKSRSQKVLIGLDMPGVCHLADDILPTWPGFESGLNKSSSGNYLAILVLGWSYVLSARLLELRKKSEKDKILYTDNKAMVFTNSAPSEDGCFSVYIGDVDTHECRWWAAILATGCGWRASLYRSSRQYYPPWSCHLNSDNRFNILRDDPATESLDVLGDSPSSIKAWEYLCKFAKMHHVYDQLLAAFVAALTLPRQGRFGARIVLPRPQSMTGRPTHAELVDFERIPPISHLPHYMALSCIPNVLSSSMFGCFWEPGVDCNVASEWLYPILQEIVPSLKKEEQCQIIVQMMATRRPSSAPLWLGAAITGLLPKLLDISTQHLPPISLEATVWTDSSQSFMDPQFHRQPRIFKSIKGRQFIRREDEYRLLYITDVDSRHYASPPLSSWSPFGAVELKNAAFEVQQHHTCGHRLIYSQWNWQLENELPLYDSGMTFRLRSHSRERLFKGFRFQMACIWSQLRRQWIRLRYFAWSFATRSQWVLPGVSRNEVVSRSATRCIFSWALSDGIRSDEMGLWKHEWLNDLLDDESEDGESSVISG</sequence>
<feature type="region of interest" description="Disordered" evidence="1">
    <location>
        <begin position="1"/>
        <end position="22"/>
    </location>
</feature>
<accession>A0A6A6DQB0</accession>
<proteinExistence type="predicted"/>
<dbReference type="AlphaFoldDB" id="A0A6A6DQB0"/>
<keyword evidence="4" id="KW-1185">Reference proteome</keyword>
<dbReference type="EMBL" id="ML994652">
    <property type="protein sequence ID" value="KAF2181473.1"/>
    <property type="molecule type" value="Genomic_DNA"/>
</dbReference>
<evidence type="ECO:0000313" key="4">
    <source>
        <dbReference type="Proteomes" id="UP000800200"/>
    </source>
</evidence>
<dbReference type="Proteomes" id="UP000800200">
    <property type="component" value="Unassembled WGS sequence"/>
</dbReference>
<feature type="compositionally biased region" description="Basic and acidic residues" evidence="1">
    <location>
        <begin position="1"/>
        <end position="15"/>
    </location>
</feature>
<evidence type="ECO:0000256" key="1">
    <source>
        <dbReference type="SAM" id="MobiDB-lite"/>
    </source>
</evidence>
<gene>
    <name evidence="2" type="ORF">K469DRAFT_638375</name>
    <name evidence="3" type="ORF">K469DRAFT_671232</name>
</gene>
<dbReference type="OrthoDB" id="3549294at2759"/>
<reference evidence="2" key="1">
    <citation type="journal article" date="2020" name="Stud. Mycol.">
        <title>101 Dothideomycetes genomes: a test case for predicting lifestyles and emergence of pathogens.</title>
        <authorList>
            <person name="Haridas S."/>
            <person name="Albert R."/>
            <person name="Binder M."/>
            <person name="Bloem J."/>
            <person name="Labutti K."/>
            <person name="Salamov A."/>
            <person name="Andreopoulos B."/>
            <person name="Baker S."/>
            <person name="Barry K."/>
            <person name="Bills G."/>
            <person name="Bluhm B."/>
            <person name="Cannon C."/>
            <person name="Castanera R."/>
            <person name="Culley D."/>
            <person name="Daum C."/>
            <person name="Ezra D."/>
            <person name="Gonzalez J."/>
            <person name="Henrissat B."/>
            <person name="Kuo A."/>
            <person name="Liang C."/>
            <person name="Lipzen A."/>
            <person name="Lutzoni F."/>
            <person name="Magnuson J."/>
            <person name="Mondo S."/>
            <person name="Nolan M."/>
            <person name="Ohm R."/>
            <person name="Pangilinan J."/>
            <person name="Park H.-J."/>
            <person name="Ramirez L."/>
            <person name="Alfaro M."/>
            <person name="Sun H."/>
            <person name="Tritt A."/>
            <person name="Yoshinaga Y."/>
            <person name="Zwiers L.-H."/>
            <person name="Turgeon B."/>
            <person name="Goodwin S."/>
            <person name="Spatafora J."/>
            <person name="Crous P."/>
            <person name="Grigoriev I."/>
        </authorList>
    </citation>
    <scope>NUCLEOTIDE SEQUENCE</scope>
    <source>
        <strain evidence="2">CBS 207.26</strain>
    </source>
</reference>
<protein>
    <submittedName>
        <fullName evidence="2">Uncharacterized protein</fullName>
    </submittedName>
</protein>
<evidence type="ECO:0000313" key="2">
    <source>
        <dbReference type="EMBL" id="KAF2181183.1"/>
    </source>
</evidence>